<dbReference type="RefSeq" id="WP_345133320.1">
    <property type="nucleotide sequence ID" value="NZ_BAABAT010000023.1"/>
</dbReference>
<evidence type="ECO:0000313" key="5">
    <source>
        <dbReference type="Proteomes" id="UP001500620"/>
    </source>
</evidence>
<feature type="transmembrane region" description="Helical" evidence="2">
    <location>
        <begin position="158"/>
        <end position="180"/>
    </location>
</feature>
<keyword evidence="5" id="KW-1185">Reference proteome</keyword>
<dbReference type="Proteomes" id="UP001500620">
    <property type="component" value="Unassembled WGS sequence"/>
</dbReference>
<feature type="transmembrane region" description="Helical" evidence="2">
    <location>
        <begin position="213"/>
        <end position="235"/>
    </location>
</feature>
<protein>
    <recommendedName>
        <fullName evidence="3">SGNH hydrolase-type esterase domain-containing protein</fullName>
    </recommendedName>
</protein>
<gene>
    <name evidence="4" type="ORF">GCM10022255_068700</name>
</gene>
<dbReference type="Pfam" id="PF13472">
    <property type="entry name" value="Lipase_GDSL_2"/>
    <property type="match status" value="1"/>
</dbReference>
<evidence type="ECO:0000256" key="1">
    <source>
        <dbReference type="SAM" id="MobiDB-lite"/>
    </source>
</evidence>
<evidence type="ECO:0000259" key="3">
    <source>
        <dbReference type="Pfam" id="PF13472"/>
    </source>
</evidence>
<sequence length="525" mass="55147">MSENGAEPTPAADSIGEPDAATERVPQIERKLPRRGLRGVLREARTLPTVLLMVFCLFAGIPATIALTPPQQLTVAGQDLSVGARQPSFSLSGPAEVVQIGNTRLDVAPLDIYGPLRPQLTLGPIRRNVEAAAAVDPATGSTVRAAALSTVGDGFLRWYGRATIGLLVVILTATAVAAYVRILATLRRQSRVLAGHLSTSELWHRGAREGLRMAVLAVAVTMLAWAGAGTLAYAGTVQGLRGVRSLVDLVGTHHLAPPPVGPTTTGYAGAVIGDSRAARLGGAPVPNATADDTACGRSADSLADEIGQMQGSRVLNLACSGASISNGLLRPQVQGGRALPSQVGRLQQVRGLKYVVVVTGPNDLYWGEFLQYCYAFGNCQDNLTQGEFDYRLAAFDRDYGDLLQQLNNLPDRPQIIVVTSYNVFNSDADCSDAKGPAGVKGLNPASITLLSSRNKALNDVLTSGAQKYRFSIASPRLSPLCTQSSDSLGADIQGLDDAHPFHPTGIGSVRMASSVTQVIRTEANG</sequence>
<feature type="domain" description="SGNH hydrolase-type esterase" evidence="3">
    <location>
        <begin position="271"/>
        <end position="507"/>
    </location>
</feature>
<accession>A0ABP8DHN0</accession>
<comment type="caution">
    <text evidence="4">The sequence shown here is derived from an EMBL/GenBank/DDBJ whole genome shotgun (WGS) entry which is preliminary data.</text>
</comment>
<feature type="transmembrane region" description="Helical" evidence="2">
    <location>
        <begin position="47"/>
        <end position="67"/>
    </location>
</feature>
<dbReference type="SUPFAM" id="SSF52266">
    <property type="entry name" value="SGNH hydrolase"/>
    <property type="match status" value="1"/>
</dbReference>
<keyword evidence="2" id="KW-0812">Transmembrane</keyword>
<dbReference type="InterPro" id="IPR013830">
    <property type="entry name" value="SGNH_hydro"/>
</dbReference>
<feature type="region of interest" description="Disordered" evidence="1">
    <location>
        <begin position="1"/>
        <end position="29"/>
    </location>
</feature>
<organism evidence="4 5">
    <name type="scientific">Dactylosporangium darangshiense</name>
    <dbReference type="NCBI Taxonomy" id="579108"/>
    <lineage>
        <taxon>Bacteria</taxon>
        <taxon>Bacillati</taxon>
        <taxon>Actinomycetota</taxon>
        <taxon>Actinomycetes</taxon>
        <taxon>Micromonosporales</taxon>
        <taxon>Micromonosporaceae</taxon>
        <taxon>Dactylosporangium</taxon>
    </lineage>
</organism>
<dbReference type="Gene3D" id="3.40.50.1110">
    <property type="entry name" value="SGNH hydrolase"/>
    <property type="match status" value="1"/>
</dbReference>
<evidence type="ECO:0000313" key="4">
    <source>
        <dbReference type="EMBL" id="GAA4256319.1"/>
    </source>
</evidence>
<proteinExistence type="predicted"/>
<dbReference type="EMBL" id="BAABAT010000023">
    <property type="protein sequence ID" value="GAA4256319.1"/>
    <property type="molecule type" value="Genomic_DNA"/>
</dbReference>
<reference evidence="5" key="1">
    <citation type="journal article" date="2019" name="Int. J. Syst. Evol. Microbiol.">
        <title>The Global Catalogue of Microorganisms (GCM) 10K type strain sequencing project: providing services to taxonomists for standard genome sequencing and annotation.</title>
        <authorList>
            <consortium name="The Broad Institute Genomics Platform"/>
            <consortium name="The Broad Institute Genome Sequencing Center for Infectious Disease"/>
            <person name="Wu L."/>
            <person name="Ma J."/>
        </authorList>
    </citation>
    <scope>NUCLEOTIDE SEQUENCE [LARGE SCALE GENOMIC DNA]</scope>
    <source>
        <strain evidence="5">JCM 17441</strain>
    </source>
</reference>
<name>A0ABP8DHN0_9ACTN</name>
<evidence type="ECO:0000256" key="2">
    <source>
        <dbReference type="SAM" id="Phobius"/>
    </source>
</evidence>
<dbReference type="InterPro" id="IPR036514">
    <property type="entry name" value="SGNH_hydro_sf"/>
</dbReference>
<keyword evidence="2" id="KW-1133">Transmembrane helix</keyword>
<keyword evidence="2" id="KW-0472">Membrane</keyword>